<sequence length="398" mass="44058">MSEENQQPVIFETIATRCGHHIGTMTLNDPKALNALSVDMCKLMANQLTKWATDDSIVAILLKGSGEKAFCAGGNIRKLYDSMIDTPPQVPMQQPNPYGVEFFENEYSLYRQMHFYPKPIVLWGNGIVMGGGMGLMAMCSHRIVTETTRFAMPEITIGLYPDATGSWFLARMPAKIGLFLGLTGANCNANDAIFSSLAEYAVASSEYDKVLDALKQANWQADNNLHDIASQALAKIHHTEHLADSHLMMHFNTIQALVNKGSVHDIDAALRDDNFTKVNGETDKWLTKAVETYQHGCPVSAALTAEMFKRASKLSLEQVLYMEMNASLHCVNYPDFREGVRALLIDKDKSPKWSKTLDECDAGYIQSHLASAFPNSEHPFEAWLGSDSLSAKLAKRAV</sequence>
<proteinExistence type="predicted"/>
<dbReference type="GO" id="GO:0003860">
    <property type="term" value="F:3-hydroxyisobutyryl-CoA hydrolase activity"/>
    <property type="evidence" value="ECO:0007669"/>
    <property type="project" value="UniProtKB-EC"/>
</dbReference>
<keyword evidence="5" id="KW-0456">Lyase</keyword>
<dbReference type="InterPro" id="IPR032259">
    <property type="entry name" value="HIBYL-CoA-H"/>
</dbReference>
<dbReference type="PANTHER" id="PTHR43176:SF3">
    <property type="entry name" value="3-HYDROXYISOBUTYRYL-COA HYDROLASE, MITOCHONDRIAL"/>
    <property type="match status" value="1"/>
</dbReference>
<reference evidence="5 6" key="1">
    <citation type="submission" date="2018-06" db="EMBL/GenBank/DDBJ databases">
        <authorList>
            <consortium name="Pathogen Informatics"/>
            <person name="Doyle S."/>
        </authorList>
    </citation>
    <scope>NUCLEOTIDE SEQUENCE [LARGE SCALE GENOMIC DNA]</scope>
    <source>
        <strain evidence="5 6">NCTC10465</strain>
    </source>
</reference>
<dbReference type="InterPro" id="IPR029045">
    <property type="entry name" value="ClpP/crotonase-like_dom_sf"/>
</dbReference>
<dbReference type="AlphaFoldDB" id="A0A378QAT4"/>
<dbReference type="Pfam" id="PF16113">
    <property type="entry name" value="ECH_2"/>
    <property type="match status" value="1"/>
</dbReference>
<organism evidence="5 6">
    <name type="scientific">Faucicola osloensis</name>
    <name type="common">Moraxella osloensis</name>
    <dbReference type="NCBI Taxonomy" id="34062"/>
    <lineage>
        <taxon>Bacteria</taxon>
        <taxon>Pseudomonadati</taxon>
        <taxon>Pseudomonadota</taxon>
        <taxon>Gammaproteobacteria</taxon>
        <taxon>Moraxellales</taxon>
        <taxon>Moraxellaceae</taxon>
        <taxon>Faucicola</taxon>
    </lineage>
</organism>
<gene>
    <name evidence="5" type="primary">echA8_3</name>
    <name evidence="5" type="ORF">NCTC10465_01370</name>
</gene>
<dbReference type="RefSeq" id="WP_062330223.1">
    <property type="nucleotide sequence ID" value="NZ_CBCRZU010000001.1"/>
</dbReference>
<name>A0A378QAT4_FAUOS</name>
<dbReference type="NCBIfam" id="NF004127">
    <property type="entry name" value="PRK05617.1"/>
    <property type="match status" value="1"/>
</dbReference>
<evidence type="ECO:0000256" key="2">
    <source>
        <dbReference type="ARBA" id="ARBA00011915"/>
    </source>
</evidence>
<dbReference type="CDD" id="cd06558">
    <property type="entry name" value="crotonase-like"/>
    <property type="match status" value="1"/>
</dbReference>
<dbReference type="Proteomes" id="UP000255230">
    <property type="component" value="Unassembled WGS sequence"/>
</dbReference>
<dbReference type="EC" id="3.1.2.4" evidence="2"/>
<keyword evidence="6" id="KW-1185">Reference proteome</keyword>
<evidence type="ECO:0000313" key="6">
    <source>
        <dbReference type="Proteomes" id="UP000255230"/>
    </source>
</evidence>
<dbReference type="GeneID" id="35778027"/>
<dbReference type="GO" id="GO:0005829">
    <property type="term" value="C:cytosol"/>
    <property type="evidence" value="ECO:0007669"/>
    <property type="project" value="TreeGrafter"/>
</dbReference>
<dbReference type="EMBL" id="UGPY01000001">
    <property type="protein sequence ID" value="STY97586.1"/>
    <property type="molecule type" value="Genomic_DNA"/>
</dbReference>
<dbReference type="KEGG" id="mos:AXE82_00515"/>
<dbReference type="Gene3D" id="3.90.226.10">
    <property type="entry name" value="2-enoyl-CoA Hydratase, Chain A, domain 1"/>
    <property type="match status" value="1"/>
</dbReference>
<comment type="catalytic activity">
    <reaction evidence="1">
        <text>3-hydroxy-2-methylpropanoyl-CoA + H2O = 3-hydroxy-2-methylpropanoate + CoA + H(+)</text>
        <dbReference type="Rhea" id="RHEA:20888"/>
        <dbReference type="ChEBI" id="CHEBI:11805"/>
        <dbReference type="ChEBI" id="CHEBI:15377"/>
        <dbReference type="ChEBI" id="CHEBI:15378"/>
        <dbReference type="ChEBI" id="CHEBI:57287"/>
        <dbReference type="ChEBI" id="CHEBI:57340"/>
        <dbReference type="EC" id="3.1.2.4"/>
    </reaction>
</comment>
<evidence type="ECO:0000256" key="3">
    <source>
        <dbReference type="ARBA" id="ARBA00022801"/>
    </source>
</evidence>
<dbReference type="GO" id="GO:0006574">
    <property type="term" value="P:L-valine catabolic process"/>
    <property type="evidence" value="ECO:0007669"/>
    <property type="project" value="TreeGrafter"/>
</dbReference>
<feature type="domain" description="Enoyl-CoA hydratase/isomerase" evidence="4">
    <location>
        <begin position="22"/>
        <end position="368"/>
    </location>
</feature>
<dbReference type="SUPFAM" id="SSF52096">
    <property type="entry name" value="ClpP/crotonase"/>
    <property type="match status" value="1"/>
</dbReference>
<dbReference type="GO" id="GO:0016829">
    <property type="term" value="F:lyase activity"/>
    <property type="evidence" value="ECO:0007669"/>
    <property type="project" value="UniProtKB-KW"/>
</dbReference>
<evidence type="ECO:0000256" key="1">
    <source>
        <dbReference type="ARBA" id="ARBA00001709"/>
    </source>
</evidence>
<protein>
    <recommendedName>
        <fullName evidence="2">3-hydroxyisobutyryl-CoA hydrolase</fullName>
        <ecNumber evidence="2">3.1.2.4</ecNumber>
    </recommendedName>
</protein>
<evidence type="ECO:0000259" key="4">
    <source>
        <dbReference type="Pfam" id="PF16113"/>
    </source>
</evidence>
<dbReference type="InterPro" id="IPR045004">
    <property type="entry name" value="ECH_dom"/>
</dbReference>
<accession>A0A378QAT4</accession>
<evidence type="ECO:0000313" key="5">
    <source>
        <dbReference type="EMBL" id="STY97586.1"/>
    </source>
</evidence>
<dbReference type="PANTHER" id="PTHR43176">
    <property type="entry name" value="3-HYDROXYISOBUTYRYL-COA HYDROLASE-RELATED"/>
    <property type="match status" value="1"/>
</dbReference>
<keyword evidence="3" id="KW-0378">Hydrolase</keyword>